<feature type="signal peptide" evidence="7">
    <location>
        <begin position="1"/>
        <end position="25"/>
    </location>
</feature>
<evidence type="ECO:0008006" key="12">
    <source>
        <dbReference type="Google" id="ProtNLM"/>
    </source>
</evidence>
<feature type="disulfide bond" evidence="6">
    <location>
        <begin position="1245"/>
        <end position="1254"/>
    </location>
</feature>
<evidence type="ECO:0000256" key="2">
    <source>
        <dbReference type="ARBA" id="ARBA00022729"/>
    </source>
</evidence>
<sequence>MANCGQRVYDCNCLFILLAVTQTFAECPGQVTETQVGNGMVRVSFANPVCPAGQVSSCTAANNALVTSTNPVDVCCTCSSSQSQSQCCFARVFDPQSLQSYFVTSISFPGAYPQGMTYNTVVTSSVNLQATLLYFVVPPPVNNLADTLSIGAGGVIGNNVLNTYDTSRSSGVTVIGGNTLWISFVSTSENAVSGRGFVFQIEAPNNSPIITCPADLSIKADTGASGVLVTYDNPSCSDSDGATPAVSCTPPSGIFLRLGPTTVNCICTDNDGATDSCTFSITVFANTLPVISCLGDVTEISLPGNVGNQVSYPVPACFDNEDNNALLQVVCVPPPGSFFQGVTSTRVTCTCTDTCNEVDTCTFLVNIIAPNIPPSITCPADLTVKSNSAVTRSQVIFDNPLCFDPDGQNEVVTCTPSSGQFLPLGATQVTCTCTDSAGATDVCSFSISVIANTLPVISCLGDVTEISLPGNVGNQVSYPVPACFDNEDSNALLQVVCVPPPGSFFQGVTSTPVTCTCTDTCNEVDTCSFLVNIIALNVPPSITCPTDLSFKVDSGNPGATITFDPPSCFDPDQPTGSLAVSCDPMRNSFLSLGPNPVFCVCTDNTGATDTCTFTVTVVENSLPTISCPAPVTVTSVQTNIGNTITYDNPVCFDAEDGIFPAVCNPLSGTFFVGVSTVTCTCTDSCDESTLCSFQVTVLDLNELPAITCPSNITESVEAGTSGVVLPFNVPMCFDPDQPSVTLDISCSVMPNSFFTIGDTPVNCTCTDNAGDIDTCVFDVIVIAVDTTPPQVTCPNDVTVQVLSGNEGSIVTFTNPSAVDNFGDVFIVGDIEWYSGFYFPLGETTVEYVFSDDAGNTATCIFCVAVIASSPCDSNPCLNGGECLAESLFDFTCFCSGCFQGNLCQIPLEDPCTFNSCLNGGECEVFAGSCTQTFCECQSCTRGERCEIMVDPCSENSCANGAQCVPDPNDCSAYFVPAWLFTGTLCTTLFDPCSLNLCQNGAFCLATGDSCLTYSCTCQGCFEGFNCDRAIPNPCLNSPCQNDGVCQRQEGSCSAFTCICLSGFSGPTCETRSIVVRNACLRFPCQNDGCCVSLLNDNYKCLCRDGYTGVDCQDLAGISNSPCDSNPCANGATCLNSYSSESNVQFFIPQYTCICPVGFSGMDCGTFTVQNAVLDQCSQSSVICRNQGTCWNTYCSFSQAIGTFCSCLEGFYGNRCEFSVTNPCLSGPCRNGGQCTSFTKYFVCQCANGFSGDTCEIGIVDVSPPTIANCPSDITVTANPGETYADVTWPDIIVFDDSGTVALVRNTGRPGIYQIGVYTIIYQYRDAAGNIYSLVEQSCKICYKFKPFSPLPLSICSTVAPCDSTPCLNGGTCINAPAFGNDFRCICTLGFSGNQCDIGGNTLPVITCPPDVSQVSLAGDVGSVVNFGPASCLDSEDPPGTIFGVCDRQTGAFFPGVGTTQVSCTCTDSAGGSDSCVFNVVVSPVAGTGTPVDNEPPVISGCPGDITETTSSNSASVTWVDPRADDNSGVTILESRSHFPGQVFAAGTTTVSYIFMDPSGNTADCSFDVTVIQVSTGFCSGNPNFCQNGGVCNDGVNGAVCSCAEVLLVNAARRFNLIYFGLGYFVIELILVSSLPSGVFTSPNFGTLNVEGPNVGYIIQGSSTSLNLAVLSIDISPGDEVQFGSGSVVGVGTIDTFNGVSSVNNLPQARRLFQIPSSSCWVTFNTNMDGISGIGFAFQFTDVERCSGDIVFLGWVSWEEIGNSNRVECGGWERCSSDIVFLGLVSWEGSGNSNRVECGGGERCSSNILFFGWVSWEVSGNSNRVECWQVERYSGDSVFLVWVSWEGSGNINKME</sequence>
<proteinExistence type="predicted"/>
<feature type="disulfide bond" evidence="6">
    <location>
        <begin position="1154"/>
        <end position="1163"/>
    </location>
</feature>
<feature type="domain" description="EGF-like" evidence="8">
    <location>
        <begin position="1357"/>
        <end position="1396"/>
    </location>
</feature>
<protein>
    <recommendedName>
        <fullName evidence="12">Hyalin</fullName>
    </recommendedName>
</protein>
<reference evidence="10 11" key="1">
    <citation type="journal article" date="2017" name="PLoS Biol.">
        <title>The sea cucumber genome provides insights into morphological evolution and visceral regeneration.</title>
        <authorList>
            <person name="Zhang X."/>
            <person name="Sun L."/>
            <person name="Yuan J."/>
            <person name="Sun Y."/>
            <person name="Gao Y."/>
            <person name="Zhang L."/>
            <person name="Li S."/>
            <person name="Dai H."/>
            <person name="Hamel J.F."/>
            <person name="Liu C."/>
            <person name="Yu Y."/>
            <person name="Liu S."/>
            <person name="Lin W."/>
            <person name="Guo K."/>
            <person name="Jin S."/>
            <person name="Xu P."/>
            <person name="Storey K.B."/>
            <person name="Huan P."/>
            <person name="Zhang T."/>
            <person name="Zhou Y."/>
            <person name="Zhang J."/>
            <person name="Lin C."/>
            <person name="Li X."/>
            <person name="Xing L."/>
            <person name="Huo D."/>
            <person name="Sun M."/>
            <person name="Wang L."/>
            <person name="Mercier A."/>
            <person name="Li F."/>
            <person name="Yang H."/>
            <person name="Xiang J."/>
        </authorList>
    </citation>
    <scope>NUCLEOTIDE SEQUENCE [LARGE SCALE GENOMIC DNA]</scope>
    <source>
        <strain evidence="10">Shaxun</strain>
        <tissue evidence="10">Muscle</tissue>
    </source>
</reference>
<feature type="domain" description="EGF-like" evidence="8">
    <location>
        <begin position="1030"/>
        <end position="1069"/>
    </location>
</feature>
<feature type="disulfide bond" evidence="6">
    <location>
        <begin position="894"/>
        <end position="903"/>
    </location>
</feature>
<dbReference type="SMART" id="SM00179">
    <property type="entry name" value="EGF_CA"/>
    <property type="match status" value="6"/>
</dbReference>
<dbReference type="GO" id="GO:0005509">
    <property type="term" value="F:calcium ion binding"/>
    <property type="evidence" value="ECO:0007669"/>
    <property type="project" value="InterPro"/>
</dbReference>
<dbReference type="PROSITE" id="PS00022">
    <property type="entry name" value="EGF_1"/>
    <property type="match status" value="9"/>
</dbReference>
<feature type="domain" description="EGF-like" evidence="8">
    <location>
        <begin position="948"/>
        <end position="986"/>
    </location>
</feature>
<feature type="domain" description="EGF-like" evidence="8">
    <location>
        <begin position="867"/>
        <end position="904"/>
    </location>
</feature>
<dbReference type="Gene3D" id="2.60.120.290">
    <property type="entry name" value="Spermadhesin, CUB domain"/>
    <property type="match status" value="1"/>
</dbReference>
<comment type="caution">
    <text evidence="6">Lacks conserved residue(s) required for the propagation of feature annotation.</text>
</comment>
<dbReference type="FunFam" id="2.10.25.10:FF:000255">
    <property type="entry name" value="Sushi, nidogen and EGF-like domains 1"/>
    <property type="match status" value="1"/>
</dbReference>
<feature type="domain" description="HYR" evidence="9">
    <location>
        <begin position="203"/>
        <end position="285"/>
    </location>
</feature>
<feature type="domain" description="HYR" evidence="9">
    <location>
        <begin position="1397"/>
        <end position="1483"/>
    </location>
</feature>
<dbReference type="CDD" id="cd00054">
    <property type="entry name" value="EGF_CA"/>
    <property type="match status" value="6"/>
</dbReference>
<feature type="domain" description="HYR" evidence="9">
    <location>
        <begin position="698"/>
        <end position="783"/>
    </location>
</feature>
<organism evidence="10 11">
    <name type="scientific">Stichopus japonicus</name>
    <name type="common">Sea cucumber</name>
    <dbReference type="NCBI Taxonomy" id="307972"/>
    <lineage>
        <taxon>Eukaryota</taxon>
        <taxon>Metazoa</taxon>
        <taxon>Echinodermata</taxon>
        <taxon>Eleutherozoa</taxon>
        <taxon>Echinozoa</taxon>
        <taxon>Holothuroidea</taxon>
        <taxon>Aspidochirotacea</taxon>
        <taxon>Aspidochirotida</taxon>
        <taxon>Stichopodidae</taxon>
        <taxon>Apostichopus</taxon>
    </lineage>
</organism>
<dbReference type="STRING" id="307972.A0A2G8LBX1"/>
<dbReference type="PROSITE" id="PS50026">
    <property type="entry name" value="EGF_3"/>
    <property type="match status" value="9"/>
</dbReference>
<evidence type="ECO:0000313" key="11">
    <source>
        <dbReference type="Proteomes" id="UP000230750"/>
    </source>
</evidence>
<keyword evidence="11" id="KW-1185">Reference proteome</keyword>
<feature type="domain" description="HYR" evidence="9">
    <location>
        <begin position="784"/>
        <end position="867"/>
    </location>
</feature>
<evidence type="ECO:0000256" key="5">
    <source>
        <dbReference type="ARBA" id="ARBA00023180"/>
    </source>
</evidence>
<feature type="domain" description="EGF-like" evidence="8">
    <location>
        <begin position="1219"/>
        <end position="1255"/>
    </location>
</feature>
<dbReference type="InterPro" id="IPR000742">
    <property type="entry name" value="EGF"/>
</dbReference>
<feature type="domain" description="EGF-like" evidence="8">
    <location>
        <begin position="988"/>
        <end position="1027"/>
    </location>
</feature>
<keyword evidence="3" id="KW-0677">Repeat</keyword>
<dbReference type="InterPro" id="IPR003410">
    <property type="entry name" value="HYR_dom"/>
</dbReference>
<feature type="domain" description="EGF-like" evidence="8">
    <location>
        <begin position="1118"/>
        <end position="1164"/>
    </location>
</feature>
<dbReference type="InterPro" id="IPR001881">
    <property type="entry name" value="EGF-like_Ca-bd_dom"/>
</dbReference>
<feature type="domain" description="HYR" evidence="9">
    <location>
        <begin position="1491"/>
        <end position="1572"/>
    </location>
</feature>
<keyword evidence="1 6" id="KW-0245">EGF-like domain</keyword>
<dbReference type="PROSITE" id="PS50825">
    <property type="entry name" value="HYR"/>
    <property type="match status" value="8"/>
</dbReference>
<gene>
    <name evidence="10" type="ORF">BSL78_05435</name>
</gene>
<dbReference type="EMBL" id="MRZV01000136">
    <property type="protein sequence ID" value="PIK57660.1"/>
    <property type="molecule type" value="Genomic_DNA"/>
</dbReference>
<accession>A0A2G8LBX1</accession>
<evidence type="ECO:0000256" key="1">
    <source>
        <dbReference type="ARBA" id="ARBA00022536"/>
    </source>
</evidence>
<dbReference type="Proteomes" id="UP000230750">
    <property type="component" value="Unassembled WGS sequence"/>
</dbReference>
<dbReference type="OrthoDB" id="418245at2759"/>
<name>A0A2G8LBX1_STIJA</name>
<evidence type="ECO:0000259" key="8">
    <source>
        <dbReference type="PROSITE" id="PS50026"/>
    </source>
</evidence>
<dbReference type="PROSITE" id="PS01186">
    <property type="entry name" value="EGF_2"/>
    <property type="match status" value="6"/>
</dbReference>
<dbReference type="PANTHER" id="PTHR24273">
    <property type="entry name" value="FI04643P-RELATED"/>
    <property type="match status" value="1"/>
</dbReference>
<feature type="domain" description="EGF-like" evidence="8">
    <location>
        <begin position="1075"/>
        <end position="1112"/>
    </location>
</feature>
<evidence type="ECO:0000313" key="10">
    <source>
        <dbReference type="EMBL" id="PIK57660.1"/>
    </source>
</evidence>
<dbReference type="Pfam" id="PF00008">
    <property type="entry name" value="EGF"/>
    <property type="match status" value="2"/>
</dbReference>
<evidence type="ECO:0000256" key="4">
    <source>
        <dbReference type="ARBA" id="ARBA00023157"/>
    </source>
</evidence>
<dbReference type="SUPFAM" id="SSF57196">
    <property type="entry name" value="EGF/Laminin"/>
    <property type="match status" value="6"/>
</dbReference>
<evidence type="ECO:0000256" key="3">
    <source>
        <dbReference type="ARBA" id="ARBA00022737"/>
    </source>
</evidence>
<evidence type="ECO:0000256" key="7">
    <source>
        <dbReference type="SAM" id="SignalP"/>
    </source>
</evidence>
<feature type="domain" description="HYR" evidence="9">
    <location>
        <begin position="1259"/>
        <end position="1346"/>
    </location>
</feature>
<evidence type="ECO:0000256" key="6">
    <source>
        <dbReference type="PROSITE-ProRule" id="PRU00076"/>
    </source>
</evidence>
<dbReference type="InterPro" id="IPR035914">
    <property type="entry name" value="Sperma_CUB_dom_sf"/>
</dbReference>
<feature type="disulfide bond" evidence="6">
    <location>
        <begin position="1206"/>
        <end position="1215"/>
    </location>
</feature>
<feature type="disulfide bond" evidence="6">
    <location>
        <begin position="1017"/>
        <end position="1026"/>
    </location>
</feature>
<feature type="domain" description="HYR" evidence="9">
    <location>
        <begin position="534"/>
        <end position="619"/>
    </location>
</feature>
<dbReference type="SMART" id="SM00181">
    <property type="entry name" value="EGF"/>
    <property type="match status" value="9"/>
</dbReference>
<feature type="domain" description="HYR" evidence="9">
    <location>
        <begin position="369"/>
        <end position="451"/>
    </location>
</feature>
<keyword evidence="5" id="KW-0325">Glycoprotein</keyword>
<feature type="chain" id="PRO_5013741966" description="Hyalin" evidence="7">
    <location>
        <begin position="26"/>
        <end position="1854"/>
    </location>
</feature>
<feature type="disulfide bond" evidence="6">
    <location>
        <begin position="1102"/>
        <end position="1111"/>
    </location>
</feature>
<feature type="domain" description="EGF-like" evidence="8">
    <location>
        <begin position="1172"/>
        <end position="1216"/>
    </location>
</feature>
<dbReference type="PANTHER" id="PTHR24273:SF32">
    <property type="entry name" value="HYALIN"/>
    <property type="match status" value="1"/>
</dbReference>
<feature type="disulfide bond" evidence="6">
    <location>
        <begin position="1059"/>
        <end position="1068"/>
    </location>
</feature>
<dbReference type="Pfam" id="PF02494">
    <property type="entry name" value="HYR"/>
    <property type="match status" value="10"/>
</dbReference>
<feature type="disulfide bond" evidence="6">
    <location>
        <begin position="1386"/>
        <end position="1395"/>
    </location>
</feature>
<dbReference type="Gene3D" id="2.10.25.10">
    <property type="entry name" value="Laminin"/>
    <property type="match status" value="8"/>
</dbReference>
<dbReference type="SUPFAM" id="SSF49854">
    <property type="entry name" value="Spermadhesin, CUB domain"/>
    <property type="match status" value="1"/>
</dbReference>
<comment type="caution">
    <text evidence="10">The sequence shown here is derived from an EMBL/GenBank/DDBJ whole genome shotgun (WGS) entry which is preliminary data.</text>
</comment>
<keyword evidence="4 6" id="KW-1015">Disulfide bond</keyword>
<keyword evidence="2 7" id="KW-0732">Signal</keyword>
<evidence type="ECO:0000259" key="9">
    <source>
        <dbReference type="PROSITE" id="PS50825"/>
    </source>
</evidence>